<evidence type="ECO:0000313" key="3">
    <source>
        <dbReference type="EMBL" id="KAF9809234.1"/>
    </source>
</evidence>
<dbReference type="PANTHER" id="PTHR38248:SF2">
    <property type="entry name" value="FUNK1 11"/>
    <property type="match status" value="1"/>
</dbReference>
<feature type="domain" description="Fungal-type protein kinase" evidence="2">
    <location>
        <begin position="265"/>
        <end position="602"/>
    </location>
</feature>
<proteinExistence type="predicted"/>
<dbReference type="EMBL" id="JADOXO010000212">
    <property type="protein sequence ID" value="KAF9809234.1"/>
    <property type="molecule type" value="Genomic_DNA"/>
</dbReference>
<evidence type="ECO:0000256" key="1">
    <source>
        <dbReference type="SAM" id="MobiDB-lite"/>
    </source>
</evidence>
<feature type="region of interest" description="Disordered" evidence="1">
    <location>
        <begin position="792"/>
        <end position="821"/>
    </location>
</feature>
<evidence type="ECO:0000313" key="4">
    <source>
        <dbReference type="Proteomes" id="UP000639403"/>
    </source>
</evidence>
<feature type="compositionally biased region" description="Low complexity" evidence="1">
    <location>
        <begin position="10"/>
        <end position="19"/>
    </location>
</feature>
<feature type="compositionally biased region" description="Basic and acidic residues" evidence="1">
    <location>
        <begin position="197"/>
        <end position="206"/>
    </location>
</feature>
<dbReference type="Gene3D" id="1.10.510.10">
    <property type="entry name" value="Transferase(Phosphotransferase) domain 1"/>
    <property type="match status" value="1"/>
</dbReference>
<dbReference type="SUPFAM" id="SSF56112">
    <property type="entry name" value="Protein kinase-like (PK-like)"/>
    <property type="match status" value="1"/>
</dbReference>
<sequence length="821" mass="93368">MASSRKKSKATPARTAGAPRTPPRSPKSTAARLEEIVASTGSTPASAKVSAQVTHAVLGTEGQNLRKKYQQRLNNEMVGHWVQVKKRDFMTDHVPGDEPSEEELAELKSVCFDKKVFKGNDESKMYTIFCKGAKKALDLCPESGDKLVAKNTSRYPDQNNDDEGGKHRPDVVLYPAEKTVQDRYTFTTKELKKIAAKEKQAREKAHGGHTSTQQELSRIDAEERKKYLARTAWGWASLIVEFKAANSAGQPFSTSVSPDEWLSNAESSAEARGQIADYAATVLRYQPRCFCFMIVISGCSARLLRWDRCGAIVSEPFDFVEDPELLMTFLYKYGRMSQAQRGYDPTVQEATPAEIKTMKDWKKKAVKTKRMSKYHAQCFEAAMGEAWPIYKVIVPKEDVVCDASLRPKDAGDLEKSHQEHEIYIRLWQNGVRYIARPVSGGDVRSSRDSDDSVQRTLTQKYIKAADPKSEAVGRVHYRLICDQVYRPLETYKNAFQMIEVLYCAITAHKDAWEKAYVLHRDISVGNVLLEDYIDEKGKPQVRGILNDWDMAKLRIELGGKPTQASRSGTWQFMSALLLKYPDQKQHEVADDMESFVHLINWLVLKWHKHEFSGQTRRLFDHVNDVYDAFSRYDKFDVGGENKLKQMKCKDAPFELVETPVLATLTEELAKLCHEHHNAIEPDVKRMKQERQRKNVQNPVVQTPEGEAIDDKYDGPLASEPYREEYVARIKARSRQALELTSPSRRVLDDHEELSTIFLFTLREHLSSRNKDDKGEDQFKPFTDSFIGIHTRYGSFKRKPGNHGPENDAPSSKRAKGSATYA</sequence>
<organism evidence="3 4">
    <name type="scientific">Rhodonia placenta</name>
    <dbReference type="NCBI Taxonomy" id="104341"/>
    <lineage>
        <taxon>Eukaryota</taxon>
        <taxon>Fungi</taxon>
        <taxon>Dikarya</taxon>
        <taxon>Basidiomycota</taxon>
        <taxon>Agaricomycotina</taxon>
        <taxon>Agaricomycetes</taxon>
        <taxon>Polyporales</taxon>
        <taxon>Adustoporiaceae</taxon>
        <taxon>Rhodonia</taxon>
    </lineage>
</organism>
<dbReference type="InterPro" id="IPR040976">
    <property type="entry name" value="Pkinase_fungal"/>
</dbReference>
<gene>
    <name evidence="3" type="ORF">IEO21_07463</name>
</gene>
<protein>
    <recommendedName>
        <fullName evidence="2">Fungal-type protein kinase domain-containing protein</fullName>
    </recommendedName>
</protein>
<dbReference type="PANTHER" id="PTHR38248">
    <property type="entry name" value="FUNK1 6"/>
    <property type="match status" value="1"/>
</dbReference>
<comment type="caution">
    <text evidence="3">The sequence shown here is derived from an EMBL/GenBank/DDBJ whole genome shotgun (WGS) entry which is preliminary data.</text>
</comment>
<dbReference type="InterPro" id="IPR011009">
    <property type="entry name" value="Kinase-like_dom_sf"/>
</dbReference>
<reference evidence="3" key="1">
    <citation type="submission" date="2020-11" db="EMBL/GenBank/DDBJ databases">
        <authorList>
            <person name="Koelle M."/>
            <person name="Horta M.A.C."/>
            <person name="Nowrousian M."/>
            <person name="Ohm R.A."/>
            <person name="Benz P."/>
            <person name="Pilgard A."/>
        </authorList>
    </citation>
    <scope>NUCLEOTIDE SEQUENCE</scope>
    <source>
        <strain evidence="3">FPRL280</strain>
    </source>
</reference>
<accession>A0A8H7NYA3</accession>
<name>A0A8H7NYA3_9APHY</name>
<dbReference type="AlphaFoldDB" id="A0A8H7NYA3"/>
<evidence type="ECO:0000259" key="2">
    <source>
        <dbReference type="Pfam" id="PF17667"/>
    </source>
</evidence>
<dbReference type="Pfam" id="PF17667">
    <property type="entry name" value="Pkinase_fungal"/>
    <property type="match status" value="1"/>
</dbReference>
<feature type="region of interest" description="Disordered" evidence="1">
    <location>
        <begin position="1"/>
        <end position="29"/>
    </location>
</feature>
<feature type="region of interest" description="Disordered" evidence="1">
    <location>
        <begin position="197"/>
        <end position="217"/>
    </location>
</feature>
<reference evidence="3" key="2">
    <citation type="journal article" name="Front. Microbiol.">
        <title>Degradative Capacity of Two Strains of Rhodonia placenta: From Phenotype to Genotype.</title>
        <authorList>
            <person name="Kolle M."/>
            <person name="Horta M.A.C."/>
            <person name="Nowrousian M."/>
            <person name="Ohm R.A."/>
            <person name="Benz J.P."/>
            <person name="Pilgard A."/>
        </authorList>
    </citation>
    <scope>NUCLEOTIDE SEQUENCE</scope>
    <source>
        <strain evidence="3">FPRL280</strain>
    </source>
</reference>
<dbReference type="Proteomes" id="UP000639403">
    <property type="component" value="Unassembled WGS sequence"/>
</dbReference>
<feature type="region of interest" description="Disordered" evidence="1">
    <location>
        <begin position="150"/>
        <end position="169"/>
    </location>
</feature>